<keyword evidence="4" id="KW-1185">Reference proteome</keyword>
<dbReference type="Gene3D" id="3.30.710.10">
    <property type="entry name" value="Potassium Channel Kv1.1, Chain A"/>
    <property type="match status" value="2"/>
</dbReference>
<name>A0A371DEH2_9APHY</name>
<dbReference type="PROSITE" id="PS50097">
    <property type="entry name" value="BTB"/>
    <property type="match status" value="1"/>
</dbReference>
<gene>
    <name evidence="3" type="ORF">OH76DRAFT_1379963</name>
</gene>
<evidence type="ECO:0000313" key="3">
    <source>
        <dbReference type="EMBL" id="RDX50959.1"/>
    </source>
</evidence>
<accession>A0A371DEH2</accession>
<dbReference type="OrthoDB" id="3164835at2759"/>
<proteinExistence type="predicted"/>
<evidence type="ECO:0000313" key="4">
    <source>
        <dbReference type="Proteomes" id="UP000256964"/>
    </source>
</evidence>
<dbReference type="InterPro" id="IPR011333">
    <property type="entry name" value="SKP1/BTB/POZ_sf"/>
</dbReference>
<dbReference type="Proteomes" id="UP000256964">
    <property type="component" value="Unassembled WGS sequence"/>
</dbReference>
<dbReference type="EMBL" id="KZ857397">
    <property type="protein sequence ID" value="RDX50959.1"/>
    <property type="molecule type" value="Genomic_DNA"/>
</dbReference>
<dbReference type="STRING" id="139420.A0A371DEH2"/>
<sequence>MDGEHPQINAVLTNRTGPPPFDKPDADITLRSSDHVDFRVRRHILYEASPVFESILSIPPSQEEGSCPVVDLPEDSWTLHTLLLICYPMSRKKRLGHKSLPQLEAAIAAAKKYDMELPLEVLVDELLNSGSRWKSIEIWAVGCRLTLEDVASQAAGWVSMLPLGKPDVRSLGRMEGISAGNYYRLCTTCKKGQLVPTSPLLEPSKKSDQLAGREVDGLAAARPQFRSKMPYPDLECCSADGVVFLVHKCILGMASAVLADRIAAILSPALSQNAGGGASRTSESLTSLSLEEDASVLSEFFSLCYPGEHELSHSPSLCIAVLHAAKKYAATAVEGKAIQHWEVVAKVTSLPAYLVSSRADFRDCARVAARYTLSNPLDNVYHPEMEHSPALAYCHLLAYHENCRTLVKKLIMQAFPDESKTNNEEDEELLRRQRARAERFGTHVTASVVKRAALTKRYTWLYRYVEGRVFKAGIYPTHTPPRSDVCAFEAAMAEGQWDGSSDPFLSSLNRVDAVVCNLTARLDEVALQF</sequence>
<organism evidence="3 4">
    <name type="scientific">Lentinus brumalis</name>
    <dbReference type="NCBI Taxonomy" id="2498619"/>
    <lineage>
        <taxon>Eukaryota</taxon>
        <taxon>Fungi</taxon>
        <taxon>Dikarya</taxon>
        <taxon>Basidiomycota</taxon>
        <taxon>Agaricomycotina</taxon>
        <taxon>Agaricomycetes</taxon>
        <taxon>Polyporales</taxon>
        <taxon>Polyporaceae</taxon>
        <taxon>Lentinus</taxon>
    </lineage>
</organism>
<evidence type="ECO:0000259" key="2">
    <source>
        <dbReference type="PROSITE" id="PS50097"/>
    </source>
</evidence>
<feature type="domain" description="BTB" evidence="2">
    <location>
        <begin position="26"/>
        <end position="87"/>
    </location>
</feature>
<dbReference type="AlphaFoldDB" id="A0A371DEH2"/>
<protein>
    <recommendedName>
        <fullName evidence="2">BTB domain-containing protein</fullName>
    </recommendedName>
</protein>
<reference evidence="3 4" key="1">
    <citation type="journal article" date="2018" name="Biotechnol. Biofuels">
        <title>Integrative visual omics of the white-rot fungus Polyporus brumalis exposes the biotechnological potential of its oxidative enzymes for delignifying raw plant biomass.</title>
        <authorList>
            <person name="Miyauchi S."/>
            <person name="Rancon A."/>
            <person name="Drula E."/>
            <person name="Hage H."/>
            <person name="Chaduli D."/>
            <person name="Favel A."/>
            <person name="Grisel S."/>
            <person name="Henrissat B."/>
            <person name="Herpoel-Gimbert I."/>
            <person name="Ruiz-Duenas F.J."/>
            <person name="Chevret D."/>
            <person name="Hainaut M."/>
            <person name="Lin J."/>
            <person name="Wang M."/>
            <person name="Pangilinan J."/>
            <person name="Lipzen A."/>
            <person name="Lesage-Meessen L."/>
            <person name="Navarro D."/>
            <person name="Riley R."/>
            <person name="Grigoriev I.V."/>
            <person name="Zhou S."/>
            <person name="Raouche S."/>
            <person name="Rosso M.N."/>
        </authorList>
    </citation>
    <scope>NUCLEOTIDE SEQUENCE [LARGE SCALE GENOMIC DNA]</scope>
    <source>
        <strain evidence="3 4">BRFM 1820</strain>
    </source>
</reference>
<feature type="region of interest" description="Disordered" evidence="1">
    <location>
        <begin position="1"/>
        <end position="23"/>
    </location>
</feature>
<dbReference type="InterPro" id="IPR000210">
    <property type="entry name" value="BTB/POZ_dom"/>
</dbReference>
<evidence type="ECO:0000256" key="1">
    <source>
        <dbReference type="SAM" id="MobiDB-lite"/>
    </source>
</evidence>